<dbReference type="Gene3D" id="3.30.420.40">
    <property type="match status" value="1"/>
</dbReference>
<dbReference type="Gene3D" id="3.40.367.20">
    <property type="match status" value="1"/>
</dbReference>
<dbReference type="PANTHER" id="PTHR19443">
    <property type="entry name" value="HEXOKINASE"/>
    <property type="match status" value="1"/>
</dbReference>
<evidence type="ECO:0000256" key="7">
    <source>
        <dbReference type="ARBA" id="ARBA00022840"/>
    </source>
</evidence>
<evidence type="ECO:0000256" key="8">
    <source>
        <dbReference type="ARBA" id="ARBA00023152"/>
    </source>
</evidence>
<dbReference type="GO" id="GO:0006096">
    <property type="term" value="P:glycolytic process"/>
    <property type="evidence" value="ECO:0007669"/>
    <property type="project" value="UniProtKB-KW"/>
</dbReference>
<keyword evidence="4 9" id="KW-0808">Transferase</keyword>
<sequence length="445" mass="48688">MGDSEILRQLRLDCAIHLGVLSNVANSMIAQMEDGLTVNGRGEIKMLLSYVNTLPTGQENGLFYSLDLGGTNFRVLRVRLNGGRAFSIEKISQGQIPEDRKTGTKEELFSFMASGLSRFLTEEGPEIPRETHREIGFTFSFPVNQTSINVGTLIEWTKGFNIPAAIGQDVVACLNEALTGANLNMCSVTALVNDTVGTLAGARYKNDDVKVAVILGTGTNACYIERTDRIPKMIVQGDIQDPLPEYTIINTEWGAFSDLRVLPVTIFDNELDAESTDSGRQRFMKMISGKYLGIIVSKILLKMAASERLFGQGYTAPEGTEDINNMHSDNPALLGTVQSILHEKLNVGEISLEVRRTVVTVIDTIVERAARLAGAGIVVILQKMGINGETKETTVVAVDGSLYEHYEQYRFHLKEVVTQLIGTNVVIERFPDASGVGAALLAHYH</sequence>
<dbReference type="GO" id="GO:0005829">
    <property type="term" value="C:cytosol"/>
    <property type="evidence" value="ECO:0007669"/>
    <property type="project" value="TreeGrafter"/>
</dbReference>
<evidence type="ECO:0000259" key="11">
    <source>
        <dbReference type="Pfam" id="PF03727"/>
    </source>
</evidence>
<dbReference type="GO" id="GO:0005739">
    <property type="term" value="C:mitochondrion"/>
    <property type="evidence" value="ECO:0007669"/>
    <property type="project" value="TreeGrafter"/>
</dbReference>
<evidence type="ECO:0000256" key="6">
    <source>
        <dbReference type="ARBA" id="ARBA00022777"/>
    </source>
</evidence>
<dbReference type="PANTHER" id="PTHR19443:SF63">
    <property type="entry name" value="HEXOKINASE-LIKE 1 PROTEIN-RELATED"/>
    <property type="match status" value="1"/>
</dbReference>
<dbReference type="InterPro" id="IPR001312">
    <property type="entry name" value="Hexokinase"/>
</dbReference>
<evidence type="ECO:0000256" key="5">
    <source>
        <dbReference type="ARBA" id="ARBA00022741"/>
    </source>
</evidence>
<reference evidence="12" key="1">
    <citation type="submission" date="2022-03" db="EMBL/GenBank/DDBJ databases">
        <title>A functionally conserved STORR gene fusion in Papaver species that diverged 16.8 million years ago.</title>
        <authorList>
            <person name="Catania T."/>
        </authorList>
    </citation>
    <scope>NUCLEOTIDE SEQUENCE</scope>
    <source>
        <strain evidence="12">S-191538</strain>
    </source>
</reference>
<dbReference type="GO" id="GO:0005536">
    <property type="term" value="F:D-glucose binding"/>
    <property type="evidence" value="ECO:0007669"/>
    <property type="project" value="InterPro"/>
</dbReference>
<keyword evidence="8 9" id="KW-0324">Glycolysis</keyword>
<dbReference type="FunFam" id="3.30.420.40:FF:000034">
    <property type="entry name" value="Phosphotransferase"/>
    <property type="match status" value="1"/>
</dbReference>
<name>A0AA41S040_PAPNU</name>
<dbReference type="EC" id="2.7.1.-" evidence="9"/>
<dbReference type="SUPFAM" id="SSF53067">
    <property type="entry name" value="Actin-like ATPase domain"/>
    <property type="match status" value="2"/>
</dbReference>
<dbReference type="Proteomes" id="UP001177140">
    <property type="component" value="Unassembled WGS sequence"/>
</dbReference>
<dbReference type="InterPro" id="IPR022672">
    <property type="entry name" value="Hexokinase_N"/>
</dbReference>
<evidence type="ECO:0000256" key="2">
    <source>
        <dbReference type="ARBA" id="ARBA00005028"/>
    </source>
</evidence>
<evidence type="ECO:0000313" key="13">
    <source>
        <dbReference type="Proteomes" id="UP001177140"/>
    </source>
</evidence>
<feature type="domain" description="Hexokinase C-terminal" evidence="11">
    <location>
        <begin position="210"/>
        <end position="443"/>
    </location>
</feature>
<accession>A0AA41S040</accession>
<dbReference type="GO" id="GO:0004340">
    <property type="term" value="F:glucokinase activity"/>
    <property type="evidence" value="ECO:0007669"/>
    <property type="project" value="TreeGrafter"/>
</dbReference>
<dbReference type="GO" id="GO:0006006">
    <property type="term" value="P:glucose metabolic process"/>
    <property type="evidence" value="ECO:0007669"/>
    <property type="project" value="TreeGrafter"/>
</dbReference>
<dbReference type="PROSITE" id="PS51748">
    <property type="entry name" value="HEXOKINASE_2"/>
    <property type="match status" value="1"/>
</dbReference>
<evidence type="ECO:0000256" key="9">
    <source>
        <dbReference type="RuleBase" id="RU362007"/>
    </source>
</evidence>
<keyword evidence="13" id="KW-1185">Reference proteome</keyword>
<organism evidence="12 13">
    <name type="scientific">Papaver nudicaule</name>
    <name type="common">Iceland poppy</name>
    <dbReference type="NCBI Taxonomy" id="74823"/>
    <lineage>
        <taxon>Eukaryota</taxon>
        <taxon>Viridiplantae</taxon>
        <taxon>Streptophyta</taxon>
        <taxon>Embryophyta</taxon>
        <taxon>Tracheophyta</taxon>
        <taxon>Spermatophyta</taxon>
        <taxon>Magnoliopsida</taxon>
        <taxon>Ranunculales</taxon>
        <taxon>Papaveraceae</taxon>
        <taxon>Papaveroideae</taxon>
        <taxon>Papaver</taxon>
    </lineage>
</organism>
<feature type="domain" description="Hexokinase N-terminal" evidence="10">
    <location>
        <begin position="8"/>
        <end position="204"/>
    </location>
</feature>
<dbReference type="EMBL" id="JAJJMA010054468">
    <property type="protein sequence ID" value="MCL7026260.1"/>
    <property type="molecule type" value="Genomic_DNA"/>
</dbReference>
<keyword evidence="7 9" id="KW-0067">ATP-binding</keyword>
<dbReference type="GO" id="GO:0005524">
    <property type="term" value="F:ATP binding"/>
    <property type="evidence" value="ECO:0007669"/>
    <property type="project" value="UniProtKB-UniRule"/>
</dbReference>
<dbReference type="InterPro" id="IPR043129">
    <property type="entry name" value="ATPase_NBD"/>
</dbReference>
<dbReference type="InterPro" id="IPR019807">
    <property type="entry name" value="Hexokinase_BS"/>
</dbReference>
<dbReference type="GO" id="GO:0001678">
    <property type="term" value="P:intracellular glucose homeostasis"/>
    <property type="evidence" value="ECO:0007669"/>
    <property type="project" value="InterPro"/>
</dbReference>
<comment type="caution">
    <text evidence="12">The sequence shown here is derived from an EMBL/GenBank/DDBJ whole genome shotgun (WGS) entry which is preliminary data.</text>
</comment>
<protein>
    <recommendedName>
        <fullName evidence="9">Phosphotransferase</fullName>
        <ecNumber evidence="9">2.7.1.-</ecNumber>
    </recommendedName>
</protein>
<dbReference type="PRINTS" id="PR00475">
    <property type="entry name" value="HEXOKINASE"/>
</dbReference>
<evidence type="ECO:0000256" key="1">
    <source>
        <dbReference type="ARBA" id="ARBA00004888"/>
    </source>
</evidence>
<keyword evidence="5 9" id="KW-0547">Nucleotide-binding</keyword>
<comment type="pathway">
    <text evidence="2">Carbohydrate metabolism; hexose metabolism.</text>
</comment>
<dbReference type="AlphaFoldDB" id="A0AA41S040"/>
<comment type="similarity">
    <text evidence="3 9">Belongs to the hexokinase family.</text>
</comment>
<dbReference type="Pfam" id="PF03727">
    <property type="entry name" value="Hexokinase_2"/>
    <property type="match status" value="1"/>
</dbReference>
<evidence type="ECO:0000313" key="12">
    <source>
        <dbReference type="EMBL" id="MCL7026260.1"/>
    </source>
</evidence>
<evidence type="ECO:0000256" key="4">
    <source>
        <dbReference type="ARBA" id="ARBA00022679"/>
    </source>
</evidence>
<comment type="pathway">
    <text evidence="1">Carbohydrate degradation; glycolysis; D-glyceraldehyde 3-phosphate and glycerone phosphate from D-glucose: step 1/4.</text>
</comment>
<dbReference type="InterPro" id="IPR022673">
    <property type="entry name" value="Hexokinase_C"/>
</dbReference>
<evidence type="ECO:0000256" key="3">
    <source>
        <dbReference type="ARBA" id="ARBA00009225"/>
    </source>
</evidence>
<dbReference type="PROSITE" id="PS00378">
    <property type="entry name" value="HEXOKINASE_1"/>
    <property type="match status" value="1"/>
</dbReference>
<dbReference type="Pfam" id="PF00349">
    <property type="entry name" value="Hexokinase_1"/>
    <property type="match status" value="1"/>
</dbReference>
<keyword evidence="6 9" id="KW-0418">Kinase</keyword>
<proteinExistence type="inferred from homology"/>
<gene>
    <name evidence="12" type="ORF">MKW94_016379</name>
</gene>
<dbReference type="GO" id="GO:0008865">
    <property type="term" value="F:fructokinase activity"/>
    <property type="evidence" value="ECO:0007669"/>
    <property type="project" value="TreeGrafter"/>
</dbReference>
<evidence type="ECO:0000259" key="10">
    <source>
        <dbReference type="Pfam" id="PF00349"/>
    </source>
</evidence>